<keyword evidence="1" id="KW-1133">Transmembrane helix</keyword>
<name>A0ABU1NMM3_9BURK</name>
<sequence length="62" mass="6802">MQHMHNHDDAPLGGWVDKLNEGMQPDRVPKDSVLPETVLLIEFVGLVVAFGGSILRLPAPWG</sequence>
<dbReference type="RefSeq" id="WP_309907608.1">
    <property type="nucleotide sequence ID" value="NZ_JAVDRF010000022.1"/>
</dbReference>
<keyword evidence="1" id="KW-0812">Transmembrane</keyword>
<dbReference type="EMBL" id="JAVDRF010000022">
    <property type="protein sequence ID" value="MDR6539695.1"/>
    <property type="molecule type" value="Genomic_DNA"/>
</dbReference>
<accession>A0ABU1NMM3</accession>
<keyword evidence="1" id="KW-0472">Membrane</keyword>
<dbReference type="Proteomes" id="UP001184230">
    <property type="component" value="Unassembled WGS sequence"/>
</dbReference>
<comment type="caution">
    <text evidence="2">The sequence shown here is derived from an EMBL/GenBank/DDBJ whole genome shotgun (WGS) entry which is preliminary data.</text>
</comment>
<keyword evidence="3" id="KW-1185">Reference proteome</keyword>
<protein>
    <submittedName>
        <fullName evidence="2">Uncharacterized protein</fullName>
    </submittedName>
</protein>
<gene>
    <name evidence="2" type="ORF">J2739_005497</name>
</gene>
<reference evidence="2 3" key="1">
    <citation type="submission" date="2023-07" db="EMBL/GenBank/DDBJ databases">
        <title>Sorghum-associated microbial communities from plants grown in Nebraska, USA.</title>
        <authorList>
            <person name="Schachtman D."/>
        </authorList>
    </citation>
    <scope>NUCLEOTIDE SEQUENCE [LARGE SCALE GENOMIC DNA]</scope>
    <source>
        <strain evidence="2 3">DS1781</strain>
    </source>
</reference>
<evidence type="ECO:0000313" key="3">
    <source>
        <dbReference type="Proteomes" id="UP001184230"/>
    </source>
</evidence>
<feature type="transmembrane region" description="Helical" evidence="1">
    <location>
        <begin position="37"/>
        <end position="57"/>
    </location>
</feature>
<evidence type="ECO:0000313" key="2">
    <source>
        <dbReference type="EMBL" id="MDR6539695.1"/>
    </source>
</evidence>
<proteinExistence type="predicted"/>
<organism evidence="2 3">
    <name type="scientific">Variovorax soli</name>
    <dbReference type="NCBI Taxonomy" id="376815"/>
    <lineage>
        <taxon>Bacteria</taxon>
        <taxon>Pseudomonadati</taxon>
        <taxon>Pseudomonadota</taxon>
        <taxon>Betaproteobacteria</taxon>
        <taxon>Burkholderiales</taxon>
        <taxon>Comamonadaceae</taxon>
        <taxon>Variovorax</taxon>
    </lineage>
</organism>
<evidence type="ECO:0000256" key="1">
    <source>
        <dbReference type="SAM" id="Phobius"/>
    </source>
</evidence>